<dbReference type="EMBL" id="JBEPMJ010000029">
    <property type="protein sequence ID" value="MET3751848.1"/>
    <property type="molecule type" value="Genomic_DNA"/>
</dbReference>
<accession>A0ABV2M5W7</accession>
<protein>
    <submittedName>
        <fullName evidence="1">Uncharacterized protein</fullName>
    </submittedName>
</protein>
<dbReference type="RefSeq" id="WP_257465356.1">
    <property type="nucleotide sequence ID" value="NZ_BAABXP010000007.1"/>
</dbReference>
<keyword evidence="2" id="KW-1185">Reference proteome</keyword>
<evidence type="ECO:0000313" key="2">
    <source>
        <dbReference type="Proteomes" id="UP001549106"/>
    </source>
</evidence>
<sequence>MKKPEDFVEEVEAIKLALGTVQYSGISIKVSFELCLRKYLELFEHTGDSRYLRNALLHMQAFLEMGFVYEEFADLFDRILSEIGFDKEEVFPKRFYSAAKVKLVKGEVRKMIPRWSASKYHTLPINEVVNDIIEKVTKKREGHYYYHSNQNPQKKDDDIYELVITNEECFFYDISRKKYYMFVE</sequence>
<dbReference type="Proteomes" id="UP001549106">
    <property type="component" value="Unassembled WGS sequence"/>
</dbReference>
<gene>
    <name evidence="1" type="ORF">ABID24_003110</name>
</gene>
<evidence type="ECO:0000313" key="1">
    <source>
        <dbReference type="EMBL" id="MET3751848.1"/>
    </source>
</evidence>
<name>A0ABV2M5W7_9FIRM</name>
<proteinExistence type="predicted"/>
<reference evidence="1 2" key="1">
    <citation type="submission" date="2024-06" db="EMBL/GenBank/DDBJ databases">
        <title>Genomic Encyclopedia of Type Strains, Phase IV (KMG-IV): sequencing the most valuable type-strain genomes for metagenomic binning, comparative biology and taxonomic classification.</title>
        <authorList>
            <person name="Goeker M."/>
        </authorList>
    </citation>
    <scope>NUCLEOTIDE SEQUENCE [LARGE SCALE GENOMIC DNA]</scope>
    <source>
        <strain evidence="1 2">DSM 29492</strain>
    </source>
</reference>
<organism evidence="1 2">
    <name type="scientific">Blautia caecimuris</name>
    <dbReference type="NCBI Taxonomy" id="1796615"/>
    <lineage>
        <taxon>Bacteria</taxon>
        <taxon>Bacillati</taxon>
        <taxon>Bacillota</taxon>
        <taxon>Clostridia</taxon>
        <taxon>Lachnospirales</taxon>
        <taxon>Lachnospiraceae</taxon>
        <taxon>Blautia</taxon>
    </lineage>
</organism>
<comment type="caution">
    <text evidence="1">The sequence shown here is derived from an EMBL/GenBank/DDBJ whole genome shotgun (WGS) entry which is preliminary data.</text>
</comment>